<sequence length="281" mass="31351">MAMVGGVRELQALSARADEEGKKKKRKKNLRRNRGLLPSAVGPSSHEIKTAQLSLHNSLLSFFGYTLAVLAGSPMNDLCSPSDALHIATGGVHLPGDAAAIGVAGCAQRSPPSIFFIILLACGWQMEKRIGRRRGVPLCDFERVSNDEHGQHAPSSLPVSQHLHLEAPTLPSHFLRHQHRSAYLLLTICHRKRPQLRAHHRHHQPYQGPDDTTFPGRRMFLESRLIINVARYQTPENYKIYYYGGWNGKWQQMWMKEARESVERVLGGDSTGKAPTSGGFL</sequence>
<dbReference type="AlphaFoldDB" id="A0A139IF76"/>
<evidence type="ECO:0000313" key="3">
    <source>
        <dbReference type="Proteomes" id="UP000073492"/>
    </source>
</evidence>
<feature type="compositionally biased region" description="Basic residues" evidence="1">
    <location>
        <begin position="23"/>
        <end position="34"/>
    </location>
</feature>
<reference evidence="2 3" key="1">
    <citation type="submission" date="2015-07" db="EMBL/GenBank/DDBJ databases">
        <title>Comparative genomics of the Sigatoka disease complex on banana suggests a link between parallel evolutionary changes in Pseudocercospora fijiensis and Pseudocercospora eumusae and increased virulence on the banana host.</title>
        <authorList>
            <person name="Chang T.-C."/>
            <person name="Salvucci A."/>
            <person name="Crous P.W."/>
            <person name="Stergiopoulos I."/>
        </authorList>
    </citation>
    <scope>NUCLEOTIDE SEQUENCE [LARGE SCALE GENOMIC DNA]</scope>
    <source>
        <strain evidence="2 3">CBS 116634</strain>
    </source>
</reference>
<dbReference type="EMBL" id="LFZO01000125">
    <property type="protein sequence ID" value="KXT13222.1"/>
    <property type="molecule type" value="Genomic_DNA"/>
</dbReference>
<name>A0A139IF76_9PEZI</name>
<accession>A0A139IF76</accession>
<evidence type="ECO:0000256" key="1">
    <source>
        <dbReference type="SAM" id="MobiDB-lite"/>
    </source>
</evidence>
<comment type="caution">
    <text evidence="2">The sequence shown here is derived from an EMBL/GenBank/DDBJ whole genome shotgun (WGS) entry which is preliminary data.</text>
</comment>
<dbReference type="OrthoDB" id="10502906at2759"/>
<organism evidence="2 3">
    <name type="scientific">Pseudocercospora musae</name>
    <dbReference type="NCBI Taxonomy" id="113226"/>
    <lineage>
        <taxon>Eukaryota</taxon>
        <taxon>Fungi</taxon>
        <taxon>Dikarya</taxon>
        <taxon>Ascomycota</taxon>
        <taxon>Pezizomycotina</taxon>
        <taxon>Dothideomycetes</taxon>
        <taxon>Dothideomycetidae</taxon>
        <taxon>Mycosphaerellales</taxon>
        <taxon>Mycosphaerellaceae</taxon>
        <taxon>Pseudocercospora</taxon>
    </lineage>
</organism>
<gene>
    <name evidence="2" type="ORF">AC579_2590</name>
</gene>
<feature type="region of interest" description="Disordered" evidence="1">
    <location>
        <begin position="15"/>
        <end position="43"/>
    </location>
</feature>
<dbReference type="Proteomes" id="UP000073492">
    <property type="component" value="Unassembled WGS sequence"/>
</dbReference>
<proteinExistence type="predicted"/>
<evidence type="ECO:0000313" key="2">
    <source>
        <dbReference type="EMBL" id="KXT13222.1"/>
    </source>
</evidence>
<protein>
    <submittedName>
        <fullName evidence="2">Uncharacterized protein</fullName>
    </submittedName>
</protein>
<keyword evidence="3" id="KW-1185">Reference proteome</keyword>